<feature type="domain" description="Class II aldolase/adducin N-terminal" evidence="3">
    <location>
        <begin position="6"/>
        <end position="185"/>
    </location>
</feature>
<proteinExistence type="predicted"/>
<evidence type="ECO:0000313" key="5">
    <source>
        <dbReference type="Proteomes" id="UP000270471"/>
    </source>
</evidence>
<dbReference type="InterPro" id="IPR001303">
    <property type="entry name" value="Aldolase_II/adducin_N"/>
</dbReference>
<dbReference type="GO" id="GO:0016832">
    <property type="term" value="F:aldehyde-lyase activity"/>
    <property type="evidence" value="ECO:0007669"/>
    <property type="project" value="TreeGrafter"/>
</dbReference>
<evidence type="ECO:0000259" key="3">
    <source>
        <dbReference type="SMART" id="SM01007"/>
    </source>
</evidence>
<keyword evidence="1" id="KW-0479">Metal-binding</keyword>
<dbReference type="AlphaFoldDB" id="A0A3M0I6I2"/>
<dbReference type="Pfam" id="PF00596">
    <property type="entry name" value="Aldolase_II"/>
    <property type="match status" value="1"/>
</dbReference>
<accession>A0A3M0I6I2</accession>
<dbReference type="Proteomes" id="UP000270471">
    <property type="component" value="Unassembled WGS sequence"/>
</dbReference>
<protein>
    <submittedName>
        <fullName evidence="4">Ribulose phosphate epimerase</fullName>
    </submittedName>
</protein>
<keyword evidence="2" id="KW-0456">Lyase</keyword>
<dbReference type="InterPro" id="IPR050197">
    <property type="entry name" value="Aldolase_class_II_sugar_metab"/>
</dbReference>
<dbReference type="InterPro" id="IPR036409">
    <property type="entry name" value="Aldolase_II/adducin_N_sf"/>
</dbReference>
<dbReference type="GO" id="GO:0019323">
    <property type="term" value="P:pentose catabolic process"/>
    <property type="evidence" value="ECO:0007669"/>
    <property type="project" value="TreeGrafter"/>
</dbReference>
<reference evidence="4 5" key="1">
    <citation type="submission" date="2017-11" db="EMBL/GenBank/DDBJ databases">
        <title>Draft genome of actinobacteria isolated from guarana (Paullinia cupana (Mart.) Ducke.</title>
        <authorList>
            <person name="Siqueira K.A."/>
            <person name="Liotti R.G."/>
            <person name="Mendes T.A.O."/>
            <person name="Soares M.A."/>
        </authorList>
    </citation>
    <scope>NUCLEOTIDE SEQUENCE [LARGE SCALE GENOMIC DNA]</scope>
    <source>
        <strain evidence="4 5">193</strain>
    </source>
</reference>
<sequence length="231" mass="25029">MKEEIEETVRASRALAAAGLTDMVWGHAAVRDANNDGVWMKASGWGFEEISPERVLLVSRKGQVLHGEGKRHIEYPIHTEIMARRPDAGCVVHTHAPALSAFASLDVPLLPLSHDGVVFSDPQVPRFTDTGALIATAELGAALADTLGDAPACLLPKHGAVTAGPDAATAVMYAVLLERACRTQLMAMAAGELKVWSDAEEAAFKRDQIWNPTQRDAGWHYLNRLSERTFQ</sequence>
<dbReference type="SMART" id="SM01007">
    <property type="entry name" value="Aldolase_II"/>
    <property type="match status" value="1"/>
</dbReference>
<evidence type="ECO:0000313" key="4">
    <source>
        <dbReference type="EMBL" id="RMB82373.1"/>
    </source>
</evidence>
<dbReference type="EMBL" id="PENI01000023">
    <property type="protein sequence ID" value="RMB82373.1"/>
    <property type="molecule type" value="Genomic_DNA"/>
</dbReference>
<dbReference type="Gene3D" id="3.40.225.10">
    <property type="entry name" value="Class II aldolase/adducin N-terminal domain"/>
    <property type="match status" value="1"/>
</dbReference>
<dbReference type="RefSeq" id="WP_121892892.1">
    <property type="nucleotide sequence ID" value="NZ_JBNJMA010000002.1"/>
</dbReference>
<keyword evidence="5" id="KW-1185">Reference proteome</keyword>
<gene>
    <name evidence="4" type="ORF">CTZ28_30050</name>
</gene>
<dbReference type="OrthoDB" id="3729465at2"/>
<comment type="caution">
    <text evidence="4">The sequence shown here is derived from an EMBL/GenBank/DDBJ whole genome shotgun (WGS) entry which is preliminary data.</text>
</comment>
<dbReference type="GO" id="GO:0005829">
    <property type="term" value="C:cytosol"/>
    <property type="evidence" value="ECO:0007669"/>
    <property type="project" value="TreeGrafter"/>
</dbReference>
<dbReference type="PANTHER" id="PTHR22789:SF0">
    <property type="entry name" value="3-OXO-TETRONATE 4-PHOSPHATE DECARBOXYLASE-RELATED"/>
    <property type="match status" value="1"/>
</dbReference>
<evidence type="ECO:0000256" key="2">
    <source>
        <dbReference type="ARBA" id="ARBA00023239"/>
    </source>
</evidence>
<name>A0A3M0I6I2_9ACTN</name>
<dbReference type="SUPFAM" id="SSF53639">
    <property type="entry name" value="AraD/HMP-PK domain-like"/>
    <property type="match status" value="1"/>
</dbReference>
<organism evidence="4 5">
    <name type="scientific">Streptomyces shenzhenensis</name>
    <dbReference type="NCBI Taxonomy" id="943815"/>
    <lineage>
        <taxon>Bacteria</taxon>
        <taxon>Bacillati</taxon>
        <taxon>Actinomycetota</taxon>
        <taxon>Actinomycetes</taxon>
        <taxon>Kitasatosporales</taxon>
        <taxon>Streptomycetaceae</taxon>
        <taxon>Streptomyces</taxon>
    </lineage>
</organism>
<dbReference type="PANTHER" id="PTHR22789">
    <property type="entry name" value="FUCULOSE PHOSPHATE ALDOLASE"/>
    <property type="match status" value="1"/>
</dbReference>
<evidence type="ECO:0000256" key="1">
    <source>
        <dbReference type="ARBA" id="ARBA00022723"/>
    </source>
</evidence>
<dbReference type="GO" id="GO:0046872">
    <property type="term" value="F:metal ion binding"/>
    <property type="evidence" value="ECO:0007669"/>
    <property type="project" value="UniProtKB-KW"/>
</dbReference>